<gene>
    <name evidence="4" type="ORF">BKA67DRAFT_675068</name>
</gene>
<dbReference type="EMBL" id="JAGPXC010000003">
    <property type="protein sequence ID" value="KAH6655039.1"/>
    <property type="molecule type" value="Genomic_DNA"/>
</dbReference>
<accession>A0A9P8UNA1</accession>
<sequence length="419" mass="47725">MDSLREAELGEMPAPPTTEDQTATQNLPAARTDDVAGGVTPGVTHPMDRFLVELRSSLLGLKRLINFSGPKLHDGPFLEPDVNDLRGLPSIARKHTRYHNTAMYPKYDEITHRILLDHQMKIGALRQMLQEDDSKYQKSDTSGMDFTFDKEWLVPPCPLSNVTQDQTECTRTYEECDMVNCLAHDRRDRILKVLSSRIKDFCMNQCSHIHPRLKVLTWRRADDLIDVYVRMNGRVKVDHLNYENHRKLIESEFPPDSQAWQALFAEDDEFIATRTSHGPFERLVLSERLPFLKASRTPFMLAHASFRTLMPRCHYTLFVKLFPWKGEAVEGSDALYIDTDDLIAFKRLLVGFSWCIMLLVPVVILFLVTSSSAASLAVVVIFPSFLVMMMCRSGVDLDGVMLSSCAYIAVLVVFLANLH</sequence>
<feature type="transmembrane region" description="Helical" evidence="2">
    <location>
        <begin position="348"/>
        <end position="368"/>
    </location>
</feature>
<proteinExistence type="predicted"/>
<keyword evidence="2" id="KW-1133">Transmembrane helix</keyword>
<dbReference type="InterPro" id="IPR046529">
    <property type="entry name" value="DUF6594"/>
</dbReference>
<evidence type="ECO:0000256" key="2">
    <source>
        <dbReference type="SAM" id="Phobius"/>
    </source>
</evidence>
<protein>
    <recommendedName>
        <fullName evidence="3">DUF6594 domain-containing protein</fullName>
    </recommendedName>
</protein>
<organism evidence="4 5">
    <name type="scientific">Truncatella angustata</name>
    <dbReference type="NCBI Taxonomy" id="152316"/>
    <lineage>
        <taxon>Eukaryota</taxon>
        <taxon>Fungi</taxon>
        <taxon>Dikarya</taxon>
        <taxon>Ascomycota</taxon>
        <taxon>Pezizomycotina</taxon>
        <taxon>Sordariomycetes</taxon>
        <taxon>Xylariomycetidae</taxon>
        <taxon>Amphisphaeriales</taxon>
        <taxon>Sporocadaceae</taxon>
        <taxon>Truncatella</taxon>
    </lineage>
</organism>
<dbReference type="Proteomes" id="UP000758603">
    <property type="component" value="Unassembled WGS sequence"/>
</dbReference>
<keyword evidence="2" id="KW-0812">Transmembrane</keyword>
<keyword evidence="2" id="KW-0472">Membrane</keyword>
<feature type="transmembrane region" description="Helical" evidence="2">
    <location>
        <begin position="375"/>
        <end position="395"/>
    </location>
</feature>
<feature type="region of interest" description="Disordered" evidence="1">
    <location>
        <begin position="1"/>
        <end position="24"/>
    </location>
</feature>
<comment type="caution">
    <text evidence="4">The sequence shown here is derived from an EMBL/GenBank/DDBJ whole genome shotgun (WGS) entry which is preliminary data.</text>
</comment>
<dbReference type="Pfam" id="PF20237">
    <property type="entry name" value="DUF6594"/>
    <property type="match status" value="1"/>
</dbReference>
<keyword evidence="5" id="KW-1185">Reference proteome</keyword>
<evidence type="ECO:0000313" key="5">
    <source>
        <dbReference type="Proteomes" id="UP000758603"/>
    </source>
</evidence>
<evidence type="ECO:0000313" key="4">
    <source>
        <dbReference type="EMBL" id="KAH6655039.1"/>
    </source>
</evidence>
<reference evidence="4" key="1">
    <citation type="journal article" date="2021" name="Nat. Commun.">
        <title>Genetic determinants of endophytism in the Arabidopsis root mycobiome.</title>
        <authorList>
            <person name="Mesny F."/>
            <person name="Miyauchi S."/>
            <person name="Thiergart T."/>
            <person name="Pickel B."/>
            <person name="Atanasova L."/>
            <person name="Karlsson M."/>
            <person name="Huettel B."/>
            <person name="Barry K.W."/>
            <person name="Haridas S."/>
            <person name="Chen C."/>
            <person name="Bauer D."/>
            <person name="Andreopoulos W."/>
            <person name="Pangilinan J."/>
            <person name="LaButti K."/>
            <person name="Riley R."/>
            <person name="Lipzen A."/>
            <person name="Clum A."/>
            <person name="Drula E."/>
            <person name="Henrissat B."/>
            <person name="Kohler A."/>
            <person name="Grigoriev I.V."/>
            <person name="Martin F.M."/>
            <person name="Hacquard S."/>
        </authorList>
    </citation>
    <scope>NUCLEOTIDE SEQUENCE</scope>
    <source>
        <strain evidence="4">MPI-SDFR-AT-0073</strain>
    </source>
</reference>
<evidence type="ECO:0000259" key="3">
    <source>
        <dbReference type="Pfam" id="PF20237"/>
    </source>
</evidence>
<feature type="domain" description="DUF6594" evidence="3">
    <location>
        <begin position="89"/>
        <end position="412"/>
    </location>
</feature>
<dbReference type="RefSeq" id="XP_045959304.1">
    <property type="nucleotide sequence ID" value="XM_046108775.1"/>
</dbReference>
<name>A0A9P8UNA1_9PEZI</name>
<dbReference type="GeneID" id="70137666"/>
<evidence type="ECO:0000256" key="1">
    <source>
        <dbReference type="SAM" id="MobiDB-lite"/>
    </source>
</evidence>
<dbReference type="AlphaFoldDB" id="A0A9P8UNA1"/>
<feature type="transmembrane region" description="Helical" evidence="2">
    <location>
        <begin position="401"/>
        <end position="418"/>
    </location>
</feature>